<evidence type="ECO:0000313" key="2">
    <source>
        <dbReference type="EMBL" id="TKA33403.1"/>
    </source>
</evidence>
<feature type="region of interest" description="Disordered" evidence="1">
    <location>
        <begin position="845"/>
        <end position="886"/>
    </location>
</feature>
<protein>
    <submittedName>
        <fullName evidence="2">Uncharacterized protein</fullName>
    </submittedName>
</protein>
<feature type="region of interest" description="Disordered" evidence="1">
    <location>
        <begin position="914"/>
        <end position="957"/>
    </location>
</feature>
<dbReference type="OrthoDB" id="5430532at2759"/>
<feature type="compositionally biased region" description="Low complexity" evidence="1">
    <location>
        <begin position="418"/>
        <end position="431"/>
    </location>
</feature>
<name>A0A4U0UD74_9PEZI</name>
<feature type="compositionally biased region" description="Basic and acidic residues" evidence="1">
    <location>
        <begin position="449"/>
        <end position="468"/>
    </location>
</feature>
<feature type="region of interest" description="Disordered" evidence="1">
    <location>
        <begin position="313"/>
        <end position="825"/>
    </location>
</feature>
<feature type="region of interest" description="Disordered" evidence="1">
    <location>
        <begin position="199"/>
        <end position="218"/>
    </location>
</feature>
<gene>
    <name evidence="2" type="ORF">B0A54_14100</name>
</gene>
<dbReference type="AlphaFoldDB" id="A0A4U0UD74"/>
<feature type="compositionally biased region" description="Polar residues" evidence="1">
    <location>
        <begin position="361"/>
        <end position="382"/>
    </location>
</feature>
<proteinExistence type="predicted"/>
<feature type="compositionally biased region" description="Polar residues" evidence="1">
    <location>
        <begin position="690"/>
        <end position="704"/>
    </location>
</feature>
<feature type="compositionally biased region" description="Pro residues" evidence="1">
    <location>
        <begin position="494"/>
        <end position="510"/>
    </location>
</feature>
<feature type="compositionally biased region" description="Basic and acidic residues" evidence="1">
    <location>
        <begin position="387"/>
        <end position="417"/>
    </location>
</feature>
<evidence type="ECO:0000313" key="3">
    <source>
        <dbReference type="Proteomes" id="UP000310066"/>
    </source>
</evidence>
<feature type="compositionally biased region" description="Low complexity" evidence="1">
    <location>
        <begin position="631"/>
        <end position="641"/>
    </location>
</feature>
<feature type="compositionally biased region" description="Low complexity" evidence="1">
    <location>
        <begin position="474"/>
        <end position="492"/>
    </location>
</feature>
<feature type="compositionally biased region" description="Gly residues" evidence="1">
    <location>
        <begin position="945"/>
        <end position="954"/>
    </location>
</feature>
<feature type="compositionally biased region" description="Polar residues" evidence="1">
    <location>
        <begin position="324"/>
        <end position="335"/>
    </location>
</feature>
<dbReference type="EMBL" id="NAJP01000086">
    <property type="protein sequence ID" value="TKA33403.1"/>
    <property type="molecule type" value="Genomic_DNA"/>
</dbReference>
<dbReference type="Proteomes" id="UP000310066">
    <property type="component" value="Unassembled WGS sequence"/>
</dbReference>
<feature type="compositionally biased region" description="Low complexity" evidence="1">
    <location>
        <begin position="511"/>
        <end position="524"/>
    </location>
</feature>
<sequence>MTALLFEFPDFGASRQTVHFGKARTTPGGNRWVSCQHLPRSHNWSHPGAPFGQTGLGGNWASCACFYAALTSILLFLPDLDNTNRQDEEGAQVLLRYPSSGGFRVRPCVYKICTDSRTQRLGPSKSDTRALRNHLAAPADSPPPTPKSVRPPLSPLAEAELRAACAYVLSNFKPSYIHYSEQHGASGQKQQLDYAAIKESVQSGPSAPPLSRARTQDQVATIKDEEEHEDAEPARSEKFRYKPAVAIDDLFTDEVDQGTTRRKSAILRAELLMSAQSPNAVVVVTRDRSDSHLRSASSPVPTTLVLPKMDLPVRPFTAPRTDSVETTGSTPQTDATDYPESEKASTAMTSAAVTPARSSKRTSAQALQSAVESGSVPKTQPASGDWMRQELERHKKVQEERRQQEAVDDETKAEHTADTTPTQSSTHTATPVAVRMPRRKPVPASRSASRQESRSDSAQEARESREQARSPGKTVAVVQPPAATADPETTPALSHPPAPSRQAPALPPSRAPSRATSSAPSRARSMSRRVKDYVRSASAHRPTRNEDGSRPPSRGANVVRQVKDYIRPSMDAGSRQHSVDIGRGGSRSVSIDSYHTSASEIPPSVDASTKQGRMWKPFHRRDRSQTDPYVSRPGTSGSTTEGRGRMATRDAPDQASSKPSINLNRDLPPLPGLDQWKSEEAEPSVESEQDASTVCSSTATLNKSQRSRQDRPKRSTEPEIGERDEILAARMGLPIQKPMISPPVYRPTGSPALPTTAPPAPPSAMLSANFSSRDDFDYAHLSPSASNTEPPPADFETKKTRRRSKTAQATLPTEHHADLAASADRPAVTGKAQLMNYSRIAAGALSRKTSRAGVAGTPHYTPRRGPASHSSRPSESLARNFSADDAGRVDTTSAAAAADEDENVYQNVVAISTSPSSSAAAPATQSFSGGVGEKAKGVGKWWKGRSGGKNGGKPGNWMDQVVKSGSRSGVMVAADEVADAPVVRY</sequence>
<feature type="compositionally biased region" description="Polar residues" evidence="1">
    <location>
        <begin position="868"/>
        <end position="879"/>
    </location>
</feature>
<evidence type="ECO:0000256" key="1">
    <source>
        <dbReference type="SAM" id="MobiDB-lite"/>
    </source>
</evidence>
<reference evidence="2 3" key="1">
    <citation type="submission" date="2017-03" db="EMBL/GenBank/DDBJ databases">
        <title>Genomes of endolithic fungi from Antarctica.</title>
        <authorList>
            <person name="Coleine C."/>
            <person name="Masonjones S."/>
            <person name="Stajich J.E."/>
        </authorList>
    </citation>
    <scope>NUCLEOTIDE SEQUENCE [LARGE SCALE GENOMIC DNA]</scope>
    <source>
        <strain evidence="2 3">CCFEE 5311</strain>
    </source>
</reference>
<comment type="caution">
    <text evidence="2">The sequence shown here is derived from an EMBL/GenBank/DDBJ whole genome shotgun (WGS) entry which is preliminary data.</text>
</comment>
<feature type="compositionally biased region" description="Polar residues" evidence="1">
    <location>
        <begin position="654"/>
        <end position="663"/>
    </location>
</feature>
<feature type="compositionally biased region" description="Low complexity" evidence="1">
    <location>
        <begin position="914"/>
        <end position="928"/>
    </location>
</feature>
<accession>A0A4U0UD74</accession>
<organism evidence="2 3">
    <name type="scientific">Friedmanniomyces endolithicus</name>
    <dbReference type="NCBI Taxonomy" id="329885"/>
    <lineage>
        <taxon>Eukaryota</taxon>
        <taxon>Fungi</taxon>
        <taxon>Dikarya</taxon>
        <taxon>Ascomycota</taxon>
        <taxon>Pezizomycotina</taxon>
        <taxon>Dothideomycetes</taxon>
        <taxon>Dothideomycetidae</taxon>
        <taxon>Mycosphaerellales</taxon>
        <taxon>Teratosphaeriaceae</taxon>
        <taxon>Friedmanniomyces</taxon>
    </lineage>
</organism>
<feature type="compositionally biased region" description="Basic and acidic residues" evidence="1">
    <location>
        <begin position="707"/>
        <end position="727"/>
    </location>
</feature>
<feature type="compositionally biased region" description="Polar residues" evidence="1">
    <location>
        <begin position="587"/>
        <end position="599"/>
    </location>
</feature>
<feature type="compositionally biased region" description="Basic and acidic residues" evidence="1">
    <location>
        <begin position="642"/>
        <end position="652"/>
    </location>
</feature>